<dbReference type="SUPFAM" id="SSF50729">
    <property type="entry name" value="PH domain-like"/>
    <property type="match status" value="1"/>
</dbReference>
<evidence type="ECO:0000313" key="4">
    <source>
        <dbReference type="Proteomes" id="UP001488838"/>
    </source>
</evidence>
<proteinExistence type="predicted"/>
<dbReference type="PANTHER" id="PTHR10872">
    <property type="entry name" value="SH2B ADAPTER PROTEIN"/>
    <property type="match status" value="1"/>
</dbReference>
<sequence length="102" mass="11250">MPDKENVFVAKVEGFSECTLETTDAFHVKTWVFSIQECLSTGLYLAVRPCSMTLPLTSGTSFLKKNKTDSLELPCLNHSESLPSQDLLLVSSESNDYLSQGV</sequence>
<keyword evidence="1" id="KW-0597">Phosphoprotein</keyword>
<evidence type="ECO:0000313" key="3">
    <source>
        <dbReference type="EMBL" id="KAK7836046.1"/>
    </source>
</evidence>
<dbReference type="InterPro" id="IPR011993">
    <property type="entry name" value="PH-like_dom_sf"/>
</dbReference>
<organism evidence="3 4">
    <name type="scientific">Myodes glareolus</name>
    <name type="common">Bank vole</name>
    <name type="synonym">Clethrionomys glareolus</name>
    <dbReference type="NCBI Taxonomy" id="447135"/>
    <lineage>
        <taxon>Eukaryota</taxon>
        <taxon>Metazoa</taxon>
        <taxon>Chordata</taxon>
        <taxon>Craniata</taxon>
        <taxon>Vertebrata</taxon>
        <taxon>Euteleostomi</taxon>
        <taxon>Mammalia</taxon>
        <taxon>Eutheria</taxon>
        <taxon>Euarchontoglires</taxon>
        <taxon>Glires</taxon>
        <taxon>Rodentia</taxon>
        <taxon>Myomorpha</taxon>
        <taxon>Muroidea</taxon>
        <taxon>Cricetidae</taxon>
        <taxon>Arvicolinae</taxon>
        <taxon>Myodes</taxon>
    </lineage>
</organism>
<dbReference type="Proteomes" id="UP001488838">
    <property type="component" value="Unassembled WGS sequence"/>
</dbReference>
<dbReference type="GO" id="GO:0005068">
    <property type="term" value="F:transmembrane receptor protein tyrosine kinase adaptor activity"/>
    <property type="evidence" value="ECO:0007669"/>
    <property type="project" value="TreeGrafter"/>
</dbReference>
<protein>
    <recommendedName>
        <fullName evidence="5">PH domain-containing protein</fullName>
    </recommendedName>
</protein>
<dbReference type="Gene3D" id="2.30.29.30">
    <property type="entry name" value="Pleckstrin-homology domain (PH domain)/Phosphotyrosine-binding domain (PTB)"/>
    <property type="match status" value="1"/>
</dbReference>
<dbReference type="GO" id="GO:0005886">
    <property type="term" value="C:plasma membrane"/>
    <property type="evidence" value="ECO:0007669"/>
    <property type="project" value="TreeGrafter"/>
</dbReference>
<keyword evidence="2" id="KW-0727">SH2 domain</keyword>
<evidence type="ECO:0008006" key="5">
    <source>
        <dbReference type="Google" id="ProtNLM"/>
    </source>
</evidence>
<name>A0AAW0KDY6_MYOGA</name>
<keyword evidence="4" id="KW-1185">Reference proteome</keyword>
<accession>A0AAW0KDY6</accession>
<reference evidence="3 4" key="1">
    <citation type="journal article" date="2023" name="bioRxiv">
        <title>Conserved and derived expression patterns and positive selection on dental genes reveal complex evolutionary context of ever-growing rodent molars.</title>
        <authorList>
            <person name="Calamari Z.T."/>
            <person name="Song A."/>
            <person name="Cohen E."/>
            <person name="Akter M."/>
            <person name="Roy R.D."/>
            <person name="Hallikas O."/>
            <person name="Christensen M.M."/>
            <person name="Li P."/>
            <person name="Marangoni P."/>
            <person name="Jernvall J."/>
            <person name="Klein O.D."/>
        </authorList>
    </citation>
    <scope>NUCLEOTIDE SEQUENCE [LARGE SCALE GENOMIC DNA]</scope>
    <source>
        <strain evidence="3">V071</strain>
    </source>
</reference>
<dbReference type="PANTHER" id="PTHR10872:SF3">
    <property type="entry name" value="SH2B ADAPTER PROTEIN 1"/>
    <property type="match status" value="1"/>
</dbReference>
<evidence type="ECO:0000256" key="1">
    <source>
        <dbReference type="ARBA" id="ARBA00022553"/>
    </source>
</evidence>
<dbReference type="GO" id="GO:0035556">
    <property type="term" value="P:intracellular signal transduction"/>
    <property type="evidence" value="ECO:0007669"/>
    <property type="project" value="TreeGrafter"/>
</dbReference>
<dbReference type="EMBL" id="JBBHLL010000001">
    <property type="protein sequence ID" value="KAK7836046.1"/>
    <property type="molecule type" value="Genomic_DNA"/>
</dbReference>
<dbReference type="AlphaFoldDB" id="A0AAW0KDY6"/>
<comment type="caution">
    <text evidence="3">The sequence shown here is derived from an EMBL/GenBank/DDBJ whole genome shotgun (WGS) entry which is preliminary data.</text>
</comment>
<evidence type="ECO:0000256" key="2">
    <source>
        <dbReference type="ARBA" id="ARBA00022999"/>
    </source>
</evidence>
<dbReference type="InterPro" id="IPR030523">
    <property type="entry name" value="SH2B"/>
</dbReference>
<gene>
    <name evidence="3" type="ORF">U0070_004137</name>
</gene>